<dbReference type="EMBL" id="CP033924">
    <property type="protein sequence ID" value="AZA85279.1"/>
    <property type="molecule type" value="Genomic_DNA"/>
</dbReference>
<evidence type="ECO:0000259" key="2">
    <source>
        <dbReference type="Pfam" id="PF20434"/>
    </source>
</evidence>
<dbReference type="PANTHER" id="PTHR48081">
    <property type="entry name" value="AB HYDROLASE SUPERFAMILY PROTEIN C4A8.06C"/>
    <property type="match status" value="1"/>
</dbReference>
<evidence type="ECO:0000256" key="1">
    <source>
        <dbReference type="ARBA" id="ARBA00022801"/>
    </source>
</evidence>
<gene>
    <name evidence="4" type="ORF">C1637_07610</name>
    <name evidence="3" type="ORF">EG342_23580</name>
</gene>
<dbReference type="AlphaFoldDB" id="A0A3G6RQJ6"/>
<sequence length="311" mass="34119">MKNAFFLFLFSVHLFWAQKETSMVPLPAVPLWTKIPDGPGPNGGKITSSKGSLTHISSPQLIVHQPTNPNGIAVLVISGGGYAHIESGSEGYPTGEWLKSKGITAFELEYRLPGEGWATQLVPFQDAQRAIRIIRSTAKKYKIDPDKIGVLGFSAGGHLAGYIASTFDTMYYPPQDAIDLVSARPDFAAMIYPVVSMLPPNNTTHSFKSLLGKNPDIKDEIKFSVEKQVKVQTPMTFLAHAEDDPISPVENSILMYQALKNNNIPAEMHLFQTGGHGWGLGKKNTNTGEWKELFLNWLKVNGVLTTPSKIL</sequence>
<name>A0A3G6RQJ6_CHRLC</name>
<evidence type="ECO:0000313" key="4">
    <source>
        <dbReference type="EMBL" id="PNW14852.1"/>
    </source>
</evidence>
<keyword evidence="1 4" id="KW-0378">Hydrolase</keyword>
<dbReference type="Gene3D" id="3.40.50.1820">
    <property type="entry name" value="alpha/beta hydrolase"/>
    <property type="match status" value="1"/>
</dbReference>
<reference evidence="4 5" key="1">
    <citation type="submission" date="2018-01" db="EMBL/GenBank/DDBJ databases">
        <title>Draft genome sequences of Chryseobacterium lactis NCTC11390, Chryseobacterium oncorhynchi 701B-08, and Chryseobacterium viscerum 687B-08.</title>
        <authorList>
            <person name="Jeong J.-J."/>
            <person name="Lee Y.J."/>
            <person name="Park B."/>
            <person name="Choi I.-G."/>
            <person name="Kim K.D."/>
        </authorList>
    </citation>
    <scope>NUCLEOTIDE SEQUENCE [LARGE SCALE GENOMIC DNA]</scope>
    <source>
        <strain evidence="4 5">NCTC11390</strain>
    </source>
</reference>
<dbReference type="GO" id="GO:0016787">
    <property type="term" value="F:hydrolase activity"/>
    <property type="evidence" value="ECO:0007669"/>
    <property type="project" value="UniProtKB-KW"/>
</dbReference>
<dbReference type="InterPro" id="IPR050300">
    <property type="entry name" value="GDXG_lipolytic_enzyme"/>
</dbReference>
<dbReference type="KEGG" id="clac:EG342_23580"/>
<dbReference type="Proteomes" id="UP000279972">
    <property type="component" value="Chromosome"/>
</dbReference>
<reference evidence="3 6" key="2">
    <citation type="submission" date="2018-11" db="EMBL/GenBank/DDBJ databases">
        <title>Proposal to divide the Flavobacteriaceae and reorganize its genera based on Amino Acid Identity values calculated from whole genome sequences.</title>
        <authorList>
            <person name="Nicholson A.C."/>
            <person name="Gulvik C.A."/>
            <person name="Whitney A.M."/>
            <person name="Humrighouse B.W."/>
            <person name="Bell M."/>
            <person name="Holmes B."/>
            <person name="Steigerwalt A.G."/>
            <person name="Villarma A."/>
            <person name="Sheth M."/>
            <person name="Batra D."/>
            <person name="Pryor J."/>
            <person name="Bernardet J.-F."/>
            <person name="Hugo C."/>
            <person name="Kampfer P."/>
            <person name="Newman J."/>
            <person name="McQuiston J.R."/>
        </authorList>
    </citation>
    <scope>NUCLEOTIDE SEQUENCE [LARGE SCALE GENOMIC DNA]</scope>
    <source>
        <strain evidence="3 6">KC_1864</strain>
    </source>
</reference>
<dbReference type="InterPro" id="IPR029058">
    <property type="entry name" value="AB_hydrolase_fold"/>
</dbReference>
<dbReference type="Proteomes" id="UP000236262">
    <property type="component" value="Unassembled WGS sequence"/>
</dbReference>
<dbReference type="EMBL" id="PPEH01000002">
    <property type="protein sequence ID" value="PNW14852.1"/>
    <property type="molecule type" value="Genomic_DNA"/>
</dbReference>
<dbReference type="Pfam" id="PF20434">
    <property type="entry name" value="BD-FAE"/>
    <property type="match status" value="1"/>
</dbReference>
<feature type="domain" description="BD-FAE-like" evidence="2">
    <location>
        <begin position="73"/>
        <end position="259"/>
    </location>
</feature>
<dbReference type="OrthoDB" id="9794725at2"/>
<evidence type="ECO:0000313" key="3">
    <source>
        <dbReference type="EMBL" id="AZA85279.1"/>
    </source>
</evidence>
<dbReference type="SUPFAM" id="SSF53474">
    <property type="entry name" value="alpha/beta-Hydrolases"/>
    <property type="match status" value="1"/>
</dbReference>
<protein>
    <submittedName>
        <fullName evidence="4">Alpha/beta hydrolase</fullName>
    </submittedName>
</protein>
<proteinExistence type="predicted"/>
<dbReference type="InterPro" id="IPR049492">
    <property type="entry name" value="BD-FAE-like_dom"/>
</dbReference>
<organism evidence="4 5">
    <name type="scientific">Chryseobacterium lactis</name>
    <dbReference type="NCBI Taxonomy" id="1241981"/>
    <lineage>
        <taxon>Bacteria</taxon>
        <taxon>Pseudomonadati</taxon>
        <taxon>Bacteroidota</taxon>
        <taxon>Flavobacteriia</taxon>
        <taxon>Flavobacteriales</taxon>
        <taxon>Weeksellaceae</taxon>
        <taxon>Chryseobacterium group</taxon>
        <taxon>Chryseobacterium</taxon>
    </lineage>
</organism>
<keyword evidence="6" id="KW-1185">Reference proteome</keyword>
<dbReference type="PANTHER" id="PTHR48081:SF6">
    <property type="entry name" value="PEPTIDASE S9 PROLYL OLIGOPEPTIDASE CATALYTIC DOMAIN-CONTAINING PROTEIN"/>
    <property type="match status" value="1"/>
</dbReference>
<evidence type="ECO:0000313" key="6">
    <source>
        <dbReference type="Proteomes" id="UP000279972"/>
    </source>
</evidence>
<accession>A0A3G6RQJ6</accession>
<evidence type="ECO:0000313" key="5">
    <source>
        <dbReference type="Proteomes" id="UP000236262"/>
    </source>
</evidence>